<keyword evidence="1" id="KW-0812">Transmembrane</keyword>
<proteinExistence type="predicted"/>
<dbReference type="AlphaFoldDB" id="A0A087D8B0"/>
<dbReference type="EMBL" id="JGZN01000013">
    <property type="protein sequence ID" value="KFI91760.1"/>
    <property type="molecule type" value="Genomic_DNA"/>
</dbReference>
<protein>
    <submittedName>
        <fullName evidence="2">Uncharacterized protein</fullName>
    </submittedName>
</protein>
<sequence length="125" mass="14304">MSLVTIELFFGMLVFCAQVTWRKRWYLVFAAAVAFAYDWMYFPLIGAIDNDSVSALTITLKSLYYFGSFALMVIALHWCAYVTWLESLVIAVAGYAVQHLSYNVYALMMNVLDFDRFGPFAVWCG</sequence>
<feature type="transmembrane region" description="Helical" evidence="1">
    <location>
        <begin position="26"/>
        <end position="42"/>
    </location>
</feature>
<name>A0A087D8B0_9BIFI</name>
<feature type="transmembrane region" description="Helical" evidence="1">
    <location>
        <begin position="90"/>
        <end position="108"/>
    </location>
</feature>
<dbReference type="Proteomes" id="UP000029066">
    <property type="component" value="Unassembled WGS sequence"/>
</dbReference>
<accession>A0A087D8B0</accession>
<feature type="transmembrane region" description="Helical" evidence="1">
    <location>
        <begin position="63"/>
        <end position="84"/>
    </location>
</feature>
<keyword evidence="1" id="KW-0472">Membrane</keyword>
<evidence type="ECO:0000256" key="1">
    <source>
        <dbReference type="SAM" id="Phobius"/>
    </source>
</evidence>
<comment type="caution">
    <text evidence="2">The sequence shown here is derived from an EMBL/GenBank/DDBJ whole genome shotgun (WGS) entry which is preliminary data.</text>
</comment>
<dbReference type="RefSeq" id="WP_033891516.1">
    <property type="nucleotide sequence ID" value="NZ_JDUT01000020.1"/>
</dbReference>
<reference evidence="2 3" key="1">
    <citation type="submission" date="2014-03" db="EMBL/GenBank/DDBJ databases">
        <title>Genomics of Bifidobacteria.</title>
        <authorList>
            <person name="Ventura M."/>
            <person name="Milani C."/>
            <person name="Lugli G.A."/>
        </authorList>
    </citation>
    <scope>NUCLEOTIDE SEQUENCE [LARGE SCALE GENOMIC DNA]</scope>
    <source>
        <strain evidence="2 3">DSM 23967</strain>
    </source>
</reference>
<keyword evidence="1" id="KW-1133">Transmembrane helix</keyword>
<evidence type="ECO:0000313" key="2">
    <source>
        <dbReference type="EMBL" id="KFI91760.1"/>
    </source>
</evidence>
<evidence type="ECO:0000313" key="3">
    <source>
        <dbReference type="Proteomes" id="UP000029066"/>
    </source>
</evidence>
<gene>
    <name evidence="2" type="ORF">BISA_1047</name>
</gene>
<dbReference type="STRING" id="1437607.BISA_1047"/>
<organism evidence="2 3">
    <name type="scientific">Bifidobacterium saguini DSM 23967</name>
    <dbReference type="NCBI Taxonomy" id="1437607"/>
    <lineage>
        <taxon>Bacteria</taxon>
        <taxon>Bacillati</taxon>
        <taxon>Actinomycetota</taxon>
        <taxon>Actinomycetes</taxon>
        <taxon>Bifidobacteriales</taxon>
        <taxon>Bifidobacteriaceae</taxon>
        <taxon>Bifidobacterium</taxon>
    </lineage>
</organism>